<evidence type="ECO:0000313" key="2">
    <source>
        <dbReference type="EMBL" id="RBQ15003.1"/>
    </source>
</evidence>
<accession>A0A366LNC4</accession>
<evidence type="ECO:0000256" key="1">
    <source>
        <dbReference type="SAM" id="Phobius"/>
    </source>
</evidence>
<dbReference type="OrthoDB" id="3502273at2"/>
<gene>
    <name evidence="2" type="ORF">DP939_38115</name>
</gene>
<keyword evidence="1" id="KW-0812">Transmembrane</keyword>
<keyword evidence="1" id="KW-1133">Transmembrane helix</keyword>
<name>A0A366LNC4_9ACTN</name>
<dbReference type="Proteomes" id="UP000253303">
    <property type="component" value="Unassembled WGS sequence"/>
</dbReference>
<dbReference type="RefSeq" id="WP_113985698.1">
    <property type="nucleotide sequence ID" value="NZ_QMEY01000027.1"/>
</dbReference>
<organism evidence="2 3">
    <name type="scientific">Spongiactinospora rosea</name>
    <dbReference type="NCBI Taxonomy" id="2248750"/>
    <lineage>
        <taxon>Bacteria</taxon>
        <taxon>Bacillati</taxon>
        <taxon>Actinomycetota</taxon>
        <taxon>Actinomycetes</taxon>
        <taxon>Streptosporangiales</taxon>
        <taxon>Streptosporangiaceae</taxon>
        <taxon>Spongiactinospora</taxon>
    </lineage>
</organism>
<evidence type="ECO:0000313" key="3">
    <source>
        <dbReference type="Proteomes" id="UP000253303"/>
    </source>
</evidence>
<dbReference type="AlphaFoldDB" id="A0A366LNC4"/>
<sequence length="510" mass="55129">MLFVPIRGLRPVLPEFWWWVAAAYALWEPVGEMLWPPRWVWCAGSREFHPVGPVREAVAEVAERIGDEVWAAGPFLLIVIAVFVRRHQGVRVPLWIAVLGFGLILLPDVLLAVEELLDPPPSPPPGCLPEPRPLWIRVPSIALSWVLSPLTPALLAGMAGAGVRPDRGALWRLGAATVVVLLLAQAARVVPAWLAGPPVADDGTPRYAVLANGWPETLDLSTGRTVHDGPLLPGRGRAPLQAVAATGRPGEYVASVEVRSGRDDWSPRGVISRLHRLTVDAGGRGKLGEALTGRLKGAIDRIVVSPEGRVGYARSTEDRDRQQRSYAGVLGPHREWPAKSYRLYWRDAHTLALPDELGVTSFVPGSPTGPYFWWEAAIDVRLPPSDPRSLKGRVLAPQEAGAHTLPLPLPGGRTLRVRGGGYQDPSQVLLYEGARKVATVLTLPCGDVISMAADPTGRNVLVGKDNGNGRGAGERPCGGTNFEVLRLGLTPGYPHRTVWRGASSVHDLTW</sequence>
<protein>
    <submittedName>
        <fullName evidence="2">Uncharacterized protein</fullName>
    </submittedName>
</protein>
<feature type="transmembrane region" description="Helical" evidence="1">
    <location>
        <begin position="134"/>
        <end position="157"/>
    </location>
</feature>
<keyword evidence="3" id="KW-1185">Reference proteome</keyword>
<dbReference type="EMBL" id="QMEY01000027">
    <property type="protein sequence ID" value="RBQ15003.1"/>
    <property type="molecule type" value="Genomic_DNA"/>
</dbReference>
<comment type="caution">
    <text evidence="2">The sequence shown here is derived from an EMBL/GenBank/DDBJ whole genome shotgun (WGS) entry which is preliminary data.</text>
</comment>
<feature type="transmembrane region" description="Helical" evidence="1">
    <location>
        <begin position="169"/>
        <end position="187"/>
    </location>
</feature>
<keyword evidence="1" id="KW-0472">Membrane</keyword>
<reference evidence="2 3" key="1">
    <citation type="submission" date="2018-06" db="EMBL/GenBank/DDBJ databases">
        <title>Sphaerisporangium craniellae sp. nov., isolated from a marine sponge in the South China Sea.</title>
        <authorList>
            <person name="Li L."/>
        </authorList>
    </citation>
    <scope>NUCLEOTIDE SEQUENCE [LARGE SCALE GENOMIC DNA]</scope>
    <source>
        <strain evidence="2 3">LHW63015</strain>
    </source>
</reference>
<feature type="transmembrane region" description="Helical" evidence="1">
    <location>
        <begin position="92"/>
        <end position="114"/>
    </location>
</feature>
<proteinExistence type="predicted"/>
<feature type="transmembrane region" description="Helical" evidence="1">
    <location>
        <begin position="69"/>
        <end position="85"/>
    </location>
</feature>